<dbReference type="PANTHER" id="PTHR28208">
    <property type="entry name" value="PHOSPHATIDATE PHOSPHATASE APP1"/>
    <property type="match status" value="1"/>
</dbReference>
<keyword evidence="4" id="KW-1185">Reference proteome</keyword>
<dbReference type="InterPro" id="IPR052935">
    <property type="entry name" value="Mg2+_PAP"/>
</dbReference>
<dbReference type="AlphaFoldDB" id="A0A0A0BX89"/>
<accession>A0A0A0BX89</accession>
<dbReference type="Pfam" id="PF09949">
    <property type="entry name" value="APP1_cat"/>
    <property type="match status" value="1"/>
</dbReference>
<sequence>MRRRLPGAGAADVVARGAPHPGRLPDVETTPARTSSRPHWAARAEDALHARLNATLLARGWVPRVEPYTGYGAPGWVRVMARSVLAAPGTAASEAAERDTASADRSVRGWRSFVTAQLPGAEVTVRVGDRVHVVEADRGGYVDAAVDADLEPGWHEITLELGGASVAAPVLVVAPDAELGMVSDIDDTVMVTALPRPLLAAWNAFVLHENARRVVPGMAGMYRRWTAAHPDAPTFYLSTGAWNAAPALRRFLQRHGYPPGPLLLTDWGPTNTGWFRSGQAHKHATLRRLLEEYPGMRWFLVGDDGQHDPEIYGELAHDHGDRVHAVAIRQLSPTEQVLAHGTTEPLERVRRVATETTTVTGPDGNALALAMIDTGLLEVEPPR</sequence>
<name>A0A0A0BX89_9CELL</name>
<evidence type="ECO:0000259" key="2">
    <source>
        <dbReference type="Pfam" id="PF09949"/>
    </source>
</evidence>
<dbReference type="EMBL" id="AXCY01000015">
    <property type="protein sequence ID" value="KGM11744.1"/>
    <property type="molecule type" value="Genomic_DNA"/>
</dbReference>
<reference evidence="3 4" key="1">
    <citation type="submission" date="2013-08" db="EMBL/GenBank/DDBJ databases">
        <title>Genome sequencing of Cellulomonas carbonis T26.</title>
        <authorList>
            <person name="Chen F."/>
            <person name="Li Y."/>
            <person name="Wang G."/>
        </authorList>
    </citation>
    <scope>NUCLEOTIDE SEQUENCE [LARGE SCALE GENOMIC DNA]</scope>
    <source>
        <strain evidence="3 4">T26</strain>
    </source>
</reference>
<organism evidence="3 4">
    <name type="scientific">Cellulomonas carbonis T26</name>
    <dbReference type="NCBI Taxonomy" id="947969"/>
    <lineage>
        <taxon>Bacteria</taxon>
        <taxon>Bacillati</taxon>
        <taxon>Actinomycetota</taxon>
        <taxon>Actinomycetes</taxon>
        <taxon>Micrococcales</taxon>
        <taxon>Cellulomonadaceae</taxon>
        <taxon>Cellulomonas</taxon>
    </lineage>
</organism>
<dbReference type="InterPro" id="IPR019236">
    <property type="entry name" value="APP1_cat"/>
</dbReference>
<dbReference type="PANTHER" id="PTHR28208:SF3">
    <property type="entry name" value="PHOSPHATIDATE PHOSPHATASE APP1"/>
    <property type="match status" value="1"/>
</dbReference>
<dbReference type="Proteomes" id="UP000029839">
    <property type="component" value="Unassembled WGS sequence"/>
</dbReference>
<evidence type="ECO:0000313" key="4">
    <source>
        <dbReference type="Proteomes" id="UP000029839"/>
    </source>
</evidence>
<evidence type="ECO:0000313" key="3">
    <source>
        <dbReference type="EMBL" id="KGM11744.1"/>
    </source>
</evidence>
<dbReference type="GO" id="GO:0008195">
    <property type="term" value="F:phosphatidate phosphatase activity"/>
    <property type="evidence" value="ECO:0007669"/>
    <property type="project" value="InterPro"/>
</dbReference>
<feature type="region of interest" description="Disordered" evidence="1">
    <location>
        <begin position="1"/>
        <end position="38"/>
    </location>
</feature>
<evidence type="ECO:0000256" key="1">
    <source>
        <dbReference type="SAM" id="MobiDB-lite"/>
    </source>
</evidence>
<comment type="caution">
    <text evidence="3">The sequence shown here is derived from an EMBL/GenBank/DDBJ whole genome shotgun (WGS) entry which is preliminary data.</text>
</comment>
<reference evidence="3 4" key="2">
    <citation type="journal article" date="2015" name="Stand. Genomic Sci.">
        <title>Draft genome sequence of Cellulomonas carbonis T26(T) and comparative analysis of six Cellulomonas genomes.</title>
        <authorList>
            <person name="Zhuang W."/>
            <person name="Zhang S."/>
            <person name="Xia X."/>
            <person name="Wang G."/>
        </authorList>
    </citation>
    <scope>NUCLEOTIDE SEQUENCE [LARGE SCALE GENOMIC DNA]</scope>
    <source>
        <strain evidence="3 4">T26</strain>
    </source>
</reference>
<feature type="domain" description="Phosphatidate phosphatase APP1 catalytic" evidence="2">
    <location>
        <begin position="180"/>
        <end position="330"/>
    </location>
</feature>
<feature type="compositionally biased region" description="Low complexity" evidence="1">
    <location>
        <begin position="7"/>
        <end position="18"/>
    </location>
</feature>
<protein>
    <submittedName>
        <fullName evidence="3">ACP synthase</fullName>
    </submittedName>
</protein>
<gene>
    <name evidence="3" type="ORF">N868_07610</name>
</gene>
<proteinExistence type="predicted"/>